<dbReference type="OrthoDB" id="9965997at2"/>
<dbReference type="EMBL" id="CVTD020000008">
    <property type="protein sequence ID" value="CRZ33727.1"/>
    <property type="molecule type" value="Genomic_DNA"/>
</dbReference>
<evidence type="ECO:0000313" key="1">
    <source>
        <dbReference type="EMBL" id="CRZ33727.1"/>
    </source>
</evidence>
<evidence type="ECO:0000313" key="2">
    <source>
        <dbReference type="Proteomes" id="UP000236497"/>
    </source>
</evidence>
<sequence>MVCVGFLGTEAFDIILYIGHTLAKLKYPVLIVDLSDSGALKNVIYHGMDLDSMNEIVHYRNLNYIRKVPGCYELNEYKDGAVLISFGYSYRDIRPLKLDYMNIVVNPFTHVMNKVAGIMNDTLPNDIKLKLIVRDILSPDDLETVKNSINMESDPDSISYLYLDFKDYENALRCQQLQTVNIRKVSKRMKKLVTGEVKYIVSKLNGNGNKVHMASDALEGEGVG</sequence>
<dbReference type="Proteomes" id="UP000236497">
    <property type="component" value="Unassembled WGS sequence"/>
</dbReference>
<gene>
    <name evidence="1" type="ORF">HHT355_0522</name>
</gene>
<accession>A0A0H5SE69</accession>
<reference evidence="1 2" key="1">
    <citation type="submission" date="2015-06" db="EMBL/GenBank/DDBJ databases">
        <authorList>
            <person name="Wibberg Daniel"/>
        </authorList>
    </citation>
    <scope>NUCLEOTIDE SEQUENCE [LARGE SCALE GENOMIC DNA]</scope>
    <source>
        <strain evidence="1 2">T3/55T</strain>
    </source>
</reference>
<dbReference type="AlphaFoldDB" id="A0A0H5SE69"/>
<organism evidence="1 2">
    <name type="scientific">Herbinix hemicellulosilytica</name>
    <dbReference type="NCBI Taxonomy" id="1564487"/>
    <lineage>
        <taxon>Bacteria</taxon>
        <taxon>Bacillati</taxon>
        <taxon>Bacillota</taxon>
        <taxon>Clostridia</taxon>
        <taxon>Lachnospirales</taxon>
        <taxon>Lachnospiraceae</taxon>
        <taxon>Herbinix</taxon>
    </lineage>
</organism>
<dbReference type="RefSeq" id="WP_103201886.1">
    <property type="nucleotide sequence ID" value="NZ_CVTD020000008.1"/>
</dbReference>
<proteinExistence type="predicted"/>
<protein>
    <submittedName>
        <fullName evidence="1">Uncharacterized protein</fullName>
    </submittedName>
</protein>
<keyword evidence="2" id="KW-1185">Reference proteome</keyword>
<name>A0A0H5SE69_HERHM</name>